<dbReference type="RefSeq" id="WP_338397000.1">
    <property type="nucleotide sequence ID" value="NZ_AP025292.1"/>
</dbReference>
<dbReference type="InterPro" id="IPR007848">
    <property type="entry name" value="Small_mtfrase_dom"/>
</dbReference>
<dbReference type="PROSITE" id="PS00092">
    <property type="entry name" value="N6_MTASE"/>
    <property type="match status" value="1"/>
</dbReference>
<dbReference type="SUPFAM" id="SSF53335">
    <property type="entry name" value="S-adenosyl-L-methionine-dependent methyltransferases"/>
    <property type="match status" value="1"/>
</dbReference>
<evidence type="ECO:0000256" key="2">
    <source>
        <dbReference type="ARBA" id="ARBA00022691"/>
    </source>
</evidence>
<evidence type="ECO:0000313" key="5">
    <source>
        <dbReference type="Proteomes" id="UP001354989"/>
    </source>
</evidence>
<dbReference type="PANTHER" id="PTHR47739">
    <property type="entry name" value="TRNA1(VAL) (ADENINE(37)-N6)-METHYLTRANSFERASE"/>
    <property type="match status" value="1"/>
</dbReference>
<evidence type="ECO:0000256" key="1">
    <source>
        <dbReference type="ARBA" id="ARBA00022603"/>
    </source>
</evidence>
<evidence type="ECO:0000259" key="3">
    <source>
        <dbReference type="Pfam" id="PF05175"/>
    </source>
</evidence>
<organism evidence="4 5">
    <name type="scientific">Persicobacter psychrovividus</name>
    <dbReference type="NCBI Taxonomy" id="387638"/>
    <lineage>
        <taxon>Bacteria</taxon>
        <taxon>Pseudomonadati</taxon>
        <taxon>Bacteroidota</taxon>
        <taxon>Cytophagia</taxon>
        <taxon>Cytophagales</taxon>
        <taxon>Persicobacteraceae</taxon>
        <taxon>Persicobacter</taxon>
    </lineage>
</organism>
<sequence>MAFHFKQFSVAQDQCGMKVTTDACILGAFAHHQNPVKILDIGAGTGLLSLMLAQRYPEAEVHAIEVDLKAFQQAKENFSNSPFSDRLHIHHGTIQDFAINAPHTFDLIAVNPPFFPDHLKSTDEARRKAFHNDLLPFNELAASIRLLLAPQGLCHILLPKTQCDWIELDMIVEQLFIQETLVIYPKEGAHNPRQINVFGKNAGFHYRRHSLTIKQPNDQYTSEMVNLMQPFYKNI</sequence>
<dbReference type="PROSITE" id="PS01131">
    <property type="entry name" value="RRNA_A_DIMETH"/>
    <property type="match status" value="1"/>
</dbReference>
<reference evidence="4 5" key="1">
    <citation type="submission" date="2021-12" db="EMBL/GenBank/DDBJ databases">
        <title>Genome sequencing of bacteria with rrn-lacking chromosome and rrn-plasmid.</title>
        <authorList>
            <person name="Anda M."/>
            <person name="Iwasaki W."/>
        </authorList>
    </citation>
    <scope>NUCLEOTIDE SEQUENCE [LARGE SCALE GENOMIC DNA]</scope>
    <source>
        <strain evidence="4 5">NBRC 101262</strain>
    </source>
</reference>
<feature type="domain" description="Methyltransferase small" evidence="3">
    <location>
        <begin position="35"/>
        <end position="118"/>
    </location>
</feature>
<dbReference type="Proteomes" id="UP001354989">
    <property type="component" value="Chromosome"/>
</dbReference>
<dbReference type="InterPro" id="IPR020596">
    <property type="entry name" value="rRNA_Ade_Mease_Trfase_CS"/>
</dbReference>
<dbReference type="InterPro" id="IPR050210">
    <property type="entry name" value="tRNA_Adenine-N(6)_MTase"/>
</dbReference>
<name>A0ABM7VFN5_9BACT</name>
<protein>
    <submittedName>
        <fullName evidence="4">tRNA1(Val) (Adenine(37)-N6)-methyltransferase</fullName>
    </submittedName>
</protein>
<keyword evidence="2" id="KW-0949">S-adenosyl-L-methionine</keyword>
<dbReference type="EMBL" id="AP025292">
    <property type="protein sequence ID" value="BDC99775.1"/>
    <property type="molecule type" value="Genomic_DNA"/>
</dbReference>
<dbReference type="InterPro" id="IPR002052">
    <property type="entry name" value="DNA_methylase_N6_adenine_CS"/>
</dbReference>
<accession>A0ABM7VFN5</accession>
<proteinExistence type="predicted"/>
<dbReference type="Pfam" id="PF05175">
    <property type="entry name" value="MTS"/>
    <property type="match status" value="1"/>
</dbReference>
<keyword evidence="5" id="KW-1185">Reference proteome</keyword>
<dbReference type="Gene3D" id="3.40.50.150">
    <property type="entry name" value="Vaccinia Virus protein VP39"/>
    <property type="match status" value="1"/>
</dbReference>
<dbReference type="PANTHER" id="PTHR47739:SF1">
    <property type="entry name" value="TRNA1(VAL) (ADENINE(37)-N6)-METHYLTRANSFERASE"/>
    <property type="match status" value="1"/>
</dbReference>
<dbReference type="CDD" id="cd02440">
    <property type="entry name" value="AdoMet_MTases"/>
    <property type="match status" value="1"/>
</dbReference>
<keyword evidence="1" id="KW-0808">Transferase</keyword>
<gene>
    <name evidence="4" type="ORF">PEPS_20560</name>
</gene>
<evidence type="ECO:0000313" key="4">
    <source>
        <dbReference type="EMBL" id="BDC99775.1"/>
    </source>
</evidence>
<keyword evidence="1" id="KW-0489">Methyltransferase</keyword>
<dbReference type="InterPro" id="IPR029063">
    <property type="entry name" value="SAM-dependent_MTases_sf"/>
</dbReference>